<keyword evidence="4" id="KW-1185">Reference proteome</keyword>
<keyword evidence="2" id="KW-0472">Membrane</keyword>
<dbReference type="STRING" id="1642818.AWE51_25465"/>
<dbReference type="RefSeq" id="WP_066314960.1">
    <property type="nucleotide sequence ID" value="NZ_LQRT01000019.1"/>
</dbReference>
<dbReference type="AlphaFoldDB" id="A0A162ZWN6"/>
<keyword evidence="2" id="KW-1133">Transmembrane helix</keyword>
<organism evidence="3 4">
    <name type="scientific">Aquimarina aggregata</name>
    <dbReference type="NCBI Taxonomy" id="1642818"/>
    <lineage>
        <taxon>Bacteria</taxon>
        <taxon>Pseudomonadati</taxon>
        <taxon>Bacteroidota</taxon>
        <taxon>Flavobacteriia</taxon>
        <taxon>Flavobacteriales</taxon>
        <taxon>Flavobacteriaceae</taxon>
        <taxon>Aquimarina</taxon>
    </lineage>
</organism>
<reference evidence="3 4" key="1">
    <citation type="submission" date="2016-01" db="EMBL/GenBank/DDBJ databases">
        <title>The draft genome sequence of Aquimarina sp. RZW4-3-2.</title>
        <authorList>
            <person name="Wang Y."/>
        </authorList>
    </citation>
    <scope>NUCLEOTIDE SEQUENCE [LARGE SCALE GENOMIC DNA]</scope>
    <source>
        <strain evidence="3 4">RZW4-3-2</strain>
    </source>
</reference>
<evidence type="ECO:0000313" key="3">
    <source>
        <dbReference type="EMBL" id="KZS40088.1"/>
    </source>
</evidence>
<protein>
    <submittedName>
        <fullName evidence="3">Uncharacterized protein</fullName>
    </submittedName>
</protein>
<keyword evidence="1" id="KW-0175">Coiled coil</keyword>
<evidence type="ECO:0000256" key="2">
    <source>
        <dbReference type="SAM" id="Phobius"/>
    </source>
</evidence>
<keyword evidence="2" id="KW-0812">Transmembrane</keyword>
<proteinExistence type="predicted"/>
<feature type="transmembrane region" description="Helical" evidence="2">
    <location>
        <begin position="42"/>
        <end position="64"/>
    </location>
</feature>
<dbReference type="OrthoDB" id="1410489at2"/>
<sequence length="324" mass="37496">MEKQKRGFKLSKVNWIFASIVIGISTLIFLKRDGINGFSIGYLFGSIVTSAIIPLFFALIVWLIKGRKEYSGTYTFNIVLTLMCFGMIKEIGSMSKEQSESVNSITKSVEEYKERINNEEDGLTAYKEHISNVDNGISKMIKNSTGNEQEVYINLQKFSNLNNSVMINWQKAYDSVLAPRILDYSVLNNQKEFDYQIGVLKYYRKQSESYKNHFENRKSIIIDLNKGIPENNQTLLGVMKGINKKDSIQKPVFKPFINSHISYGNNLIKIVEFLNLNSGKWEYENEELIFENSELETKYLELIDKITENENQVNKWTDELIKVM</sequence>
<feature type="coiled-coil region" evidence="1">
    <location>
        <begin position="102"/>
        <end position="129"/>
    </location>
</feature>
<dbReference type="Proteomes" id="UP000076715">
    <property type="component" value="Unassembled WGS sequence"/>
</dbReference>
<evidence type="ECO:0000313" key="4">
    <source>
        <dbReference type="Proteomes" id="UP000076715"/>
    </source>
</evidence>
<dbReference type="EMBL" id="LQRT01000019">
    <property type="protein sequence ID" value="KZS40088.1"/>
    <property type="molecule type" value="Genomic_DNA"/>
</dbReference>
<comment type="caution">
    <text evidence="3">The sequence shown here is derived from an EMBL/GenBank/DDBJ whole genome shotgun (WGS) entry which is preliminary data.</text>
</comment>
<feature type="transmembrane region" description="Helical" evidence="2">
    <location>
        <begin position="12"/>
        <end position="30"/>
    </location>
</feature>
<gene>
    <name evidence="3" type="ORF">AWE51_25465</name>
</gene>
<evidence type="ECO:0000256" key="1">
    <source>
        <dbReference type="SAM" id="Coils"/>
    </source>
</evidence>
<name>A0A162ZWN6_9FLAO</name>
<feature type="transmembrane region" description="Helical" evidence="2">
    <location>
        <begin position="70"/>
        <end position="88"/>
    </location>
</feature>
<accession>A0A162ZWN6</accession>